<reference evidence="1 2" key="1">
    <citation type="journal article" date="2012" name="Science">
        <title>The Paleozoic origin of enzymatic lignin decomposition reconstructed from 31 fungal genomes.</title>
        <authorList>
            <person name="Floudas D."/>
            <person name="Binder M."/>
            <person name="Riley R."/>
            <person name="Barry K."/>
            <person name="Blanchette R.A."/>
            <person name="Henrissat B."/>
            <person name="Martinez A.T."/>
            <person name="Otillar R."/>
            <person name="Spatafora J.W."/>
            <person name="Yadav J.S."/>
            <person name="Aerts A."/>
            <person name="Benoit I."/>
            <person name="Boyd A."/>
            <person name="Carlson A."/>
            <person name="Copeland A."/>
            <person name="Coutinho P.M."/>
            <person name="de Vries R.P."/>
            <person name="Ferreira P."/>
            <person name="Findley K."/>
            <person name="Foster B."/>
            <person name="Gaskell J."/>
            <person name="Glotzer D."/>
            <person name="Gorecki P."/>
            <person name="Heitman J."/>
            <person name="Hesse C."/>
            <person name="Hori C."/>
            <person name="Igarashi K."/>
            <person name="Jurgens J.A."/>
            <person name="Kallen N."/>
            <person name="Kersten P."/>
            <person name="Kohler A."/>
            <person name="Kuees U."/>
            <person name="Kumar T.K.A."/>
            <person name="Kuo A."/>
            <person name="LaButti K."/>
            <person name="Larrondo L.F."/>
            <person name="Lindquist E."/>
            <person name="Ling A."/>
            <person name="Lombard V."/>
            <person name="Lucas S."/>
            <person name="Lundell T."/>
            <person name="Martin R."/>
            <person name="McLaughlin D.J."/>
            <person name="Morgenstern I."/>
            <person name="Morin E."/>
            <person name="Murat C."/>
            <person name="Nagy L.G."/>
            <person name="Nolan M."/>
            <person name="Ohm R.A."/>
            <person name="Patyshakuliyeva A."/>
            <person name="Rokas A."/>
            <person name="Ruiz-Duenas F.J."/>
            <person name="Sabat G."/>
            <person name="Salamov A."/>
            <person name="Samejima M."/>
            <person name="Schmutz J."/>
            <person name="Slot J.C."/>
            <person name="St John F."/>
            <person name="Stenlid J."/>
            <person name="Sun H."/>
            <person name="Sun S."/>
            <person name="Syed K."/>
            <person name="Tsang A."/>
            <person name="Wiebenga A."/>
            <person name="Young D."/>
            <person name="Pisabarro A."/>
            <person name="Eastwood D.C."/>
            <person name="Martin F."/>
            <person name="Cullen D."/>
            <person name="Grigoriev I.V."/>
            <person name="Hibbett D.S."/>
        </authorList>
    </citation>
    <scope>NUCLEOTIDE SEQUENCE [LARGE SCALE GENOMIC DNA]</scope>
    <source>
        <strain evidence="1 2">DJM-731 SS1</strain>
    </source>
</reference>
<accession>M5G0E0</accession>
<organism evidence="1 2">
    <name type="scientific">Dacryopinax primogenitus (strain DJM 731)</name>
    <name type="common">Brown rot fungus</name>
    <dbReference type="NCBI Taxonomy" id="1858805"/>
    <lineage>
        <taxon>Eukaryota</taxon>
        <taxon>Fungi</taxon>
        <taxon>Dikarya</taxon>
        <taxon>Basidiomycota</taxon>
        <taxon>Agaricomycotina</taxon>
        <taxon>Dacrymycetes</taxon>
        <taxon>Dacrymycetales</taxon>
        <taxon>Dacrymycetaceae</taxon>
        <taxon>Dacryopinax</taxon>
    </lineage>
</organism>
<sequence>MTAVLAAAVAQEGGKGQVVAVDPAPLDYGAPFTIGDAQAHLSSGPLGAHITWVQSSPIDYLSSSSQFDTAVLAHCLWYFSSPSLLLSTLRALRARCTNLCIGEWSLSASLKEGQAHVFAALTQAALECRKPSSESNVRTVLSPSAIKTLAQEAGWSLESERSITPELRLLDGRWEVGDVLDPAFEEEVKENVQDERERGVIFALRDATQAAVDRVEGMKGVGCMEVWVAVFV</sequence>
<dbReference type="GeneID" id="63689066"/>
<proteinExistence type="predicted"/>
<protein>
    <recommendedName>
        <fullName evidence="3">Methyltransferase domain-containing protein</fullName>
    </recommendedName>
</protein>
<dbReference type="Gene3D" id="3.40.50.150">
    <property type="entry name" value="Vaccinia Virus protein VP39"/>
    <property type="match status" value="1"/>
</dbReference>
<evidence type="ECO:0000313" key="1">
    <source>
        <dbReference type="EMBL" id="EJT97267.1"/>
    </source>
</evidence>
<dbReference type="OrthoDB" id="8300214at2759"/>
<dbReference type="Proteomes" id="UP000030653">
    <property type="component" value="Unassembled WGS sequence"/>
</dbReference>
<evidence type="ECO:0008006" key="3">
    <source>
        <dbReference type="Google" id="ProtNLM"/>
    </source>
</evidence>
<dbReference type="AlphaFoldDB" id="M5G0E0"/>
<name>M5G0E0_DACPD</name>
<dbReference type="HOGENOM" id="CLU_058846_1_0_1"/>
<gene>
    <name evidence="1" type="ORF">DACRYDRAFT_25090</name>
</gene>
<dbReference type="SUPFAM" id="SSF53335">
    <property type="entry name" value="S-adenosyl-L-methionine-dependent methyltransferases"/>
    <property type="match status" value="1"/>
</dbReference>
<dbReference type="EMBL" id="JH795877">
    <property type="protein sequence ID" value="EJT97267.1"/>
    <property type="molecule type" value="Genomic_DNA"/>
</dbReference>
<dbReference type="RefSeq" id="XP_040624165.1">
    <property type="nucleotide sequence ID" value="XM_040774004.1"/>
</dbReference>
<keyword evidence="2" id="KW-1185">Reference proteome</keyword>
<dbReference type="STRING" id="1858805.M5G0E0"/>
<dbReference type="OMA" id="HCIWYFD"/>
<evidence type="ECO:0000313" key="2">
    <source>
        <dbReference type="Proteomes" id="UP000030653"/>
    </source>
</evidence>
<dbReference type="InterPro" id="IPR029063">
    <property type="entry name" value="SAM-dependent_MTases_sf"/>
</dbReference>